<dbReference type="EMBL" id="MDYQ01000027">
    <property type="protein sequence ID" value="PRP86736.1"/>
    <property type="molecule type" value="Genomic_DNA"/>
</dbReference>
<organism evidence="3 4">
    <name type="scientific">Planoprotostelium fungivorum</name>
    <dbReference type="NCBI Taxonomy" id="1890364"/>
    <lineage>
        <taxon>Eukaryota</taxon>
        <taxon>Amoebozoa</taxon>
        <taxon>Evosea</taxon>
        <taxon>Variosea</taxon>
        <taxon>Cavosteliida</taxon>
        <taxon>Cavosteliaceae</taxon>
        <taxon>Planoprotostelium</taxon>
    </lineage>
</organism>
<reference evidence="3 4" key="1">
    <citation type="journal article" date="2018" name="Genome Biol. Evol.">
        <title>Multiple Roots of Fruiting Body Formation in Amoebozoa.</title>
        <authorList>
            <person name="Hillmann F."/>
            <person name="Forbes G."/>
            <person name="Novohradska S."/>
            <person name="Ferling I."/>
            <person name="Riege K."/>
            <person name="Groth M."/>
            <person name="Westermann M."/>
            <person name="Marz M."/>
            <person name="Spaller T."/>
            <person name="Winckler T."/>
            <person name="Schaap P."/>
            <person name="Glockner G."/>
        </authorList>
    </citation>
    <scope>NUCLEOTIDE SEQUENCE [LARGE SCALE GENOMIC DNA]</scope>
    <source>
        <strain evidence="3 4">Jena</strain>
    </source>
</reference>
<feature type="transmembrane region" description="Helical" evidence="2">
    <location>
        <begin position="62"/>
        <end position="83"/>
    </location>
</feature>
<feature type="region of interest" description="Disordered" evidence="1">
    <location>
        <begin position="1"/>
        <end position="29"/>
    </location>
</feature>
<comment type="caution">
    <text evidence="3">The sequence shown here is derived from an EMBL/GenBank/DDBJ whole genome shotgun (WGS) entry which is preliminary data.</text>
</comment>
<proteinExistence type="predicted"/>
<evidence type="ECO:0000313" key="3">
    <source>
        <dbReference type="EMBL" id="PRP86736.1"/>
    </source>
</evidence>
<accession>A0A2P6NS06</accession>
<evidence type="ECO:0000313" key="4">
    <source>
        <dbReference type="Proteomes" id="UP000241769"/>
    </source>
</evidence>
<dbReference type="Proteomes" id="UP000241769">
    <property type="component" value="Unassembled WGS sequence"/>
</dbReference>
<protein>
    <submittedName>
        <fullName evidence="3">Uncharacterized protein</fullName>
    </submittedName>
</protein>
<dbReference type="InParanoid" id="A0A2P6NS06"/>
<feature type="transmembrane region" description="Helical" evidence="2">
    <location>
        <begin position="38"/>
        <end position="56"/>
    </location>
</feature>
<feature type="transmembrane region" description="Helical" evidence="2">
    <location>
        <begin position="95"/>
        <end position="113"/>
    </location>
</feature>
<keyword evidence="2" id="KW-1133">Transmembrane helix</keyword>
<evidence type="ECO:0000256" key="2">
    <source>
        <dbReference type="SAM" id="Phobius"/>
    </source>
</evidence>
<dbReference type="AlphaFoldDB" id="A0A2P6NS06"/>
<keyword evidence="2" id="KW-0812">Transmembrane</keyword>
<sequence length="395" mass="44538">MAGHSHQHQDEESGHSHGHGQSCKGGHSHGHAFGGKRVMPFAIVAASTVVLFWFFVPSMSWSATLLCFAVLEILVFNGLLIYYHINEKKEMISSGFNYLSVLAACFLISLLFVDFRESPTGFPQKLVYIDCRNMRPKTEYIIDVVPLFKEAGATGLLIDIPTDDTDLLDLMKLLKQTGLDIVPYAEDMPEVEYWKAYPSTPVIMTSSTYSELKNTKEATSHLAWALDAREIDITNVPTKLWREWEAYPSKTLWIATVGRTGYAFPSTKEQLTETSAWVSLAQTTRVPFAGMIVMPKDNEPLPLSLPTTIMQLEVLKQNKNYRFIKSKVFGRLGLDVTLSDREKTIRDIAVSSGRFPGSDAYRLAGEYHLNDKDSPHKTKLNTALKKYYNRLPENK</sequence>
<keyword evidence="2" id="KW-0472">Membrane</keyword>
<name>A0A2P6NS06_9EUKA</name>
<evidence type="ECO:0000256" key="1">
    <source>
        <dbReference type="SAM" id="MobiDB-lite"/>
    </source>
</evidence>
<keyword evidence="4" id="KW-1185">Reference proteome</keyword>
<gene>
    <name evidence="3" type="ORF">PROFUN_02885</name>
</gene>